<organism evidence="2">
    <name type="scientific">Nothobranchius rachovii</name>
    <name type="common">bluefin notho</name>
    <dbReference type="NCBI Taxonomy" id="451742"/>
    <lineage>
        <taxon>Eukaryota</taxon>
        <taxon>Metazoa</taxon>
        <taxon>Chordata</taxon>
        <taxon>Craniata</taxon>
        <taxon>Vertebrata</taxon>
        <taxon>Euteleostomi</taxon>
        <taxon>Actinopterygii</taxon>
        <taxon>Neopterygii</taxon>
        <taxon>Teleostei</taxon>
        <taxon>Neoteleostei</taxon>
        <taxon>Acanthomorphata</taxon>
        <taxon>Ovalentaria</taxon>
        <taxon>Atherinomorphae</taxon>
        <taxon>Cyprinodontiformes</taxon>
        <taxon>Nothobranchiidae</taxon>
        <taxon>Nothobranchius</taxon>
    </lineage>
</organism>
<keyword evidence="1" id="KW-0732">Signal</keyword>
<evidence type="ECO:0000256" key="1">
    <source>
        <dbReference type="SAM" id="SignalP"/>
    </source>
</evidence>
<gene>
    <name evidence="2" type="primary">BIK</name>
</gene>
<feature type="non-terminal residue" evidence="2">
    <location>
        <position position="1"/>
    </location>
</feature>
<reference evidence="2" key="1">
    <citation type="submission" date="2016-05" db="EMBL/GenBank/DDBJ databases">
        <authorList>
            <person name="Lavstsen T."/>
            <person name="Jespersen J.S."/>
        </authorList>
    </citation>
    <scope>NUCLEOTIDE SEQUENCE</scope>
    <source>
        <tissue evidence="2">Brain</tissue>
    </source>
</reference>
<feature type="non-terminal residue" evidence="2">
    <location>
        <position position="163"/>
    </location>
</feature>
<dbReference type="EMBL" id="HAEI01001072">
    <property type="protein sequence ID" value="SBR74560.1"/>
    <property type="molecule type" value="Transcribed_RNA"/>
</dbReference>
<dbReference type="AlphaFoldDB" id="A0A1A8NZU5"/>
<evidence type="ECO:0000313" key="2">
    <source>
        <dbReference type="EMBL" id="SBR74560.1"/>
    </source>
</evidence>
<protein>
    <submittedName>
        <fullName evidence="2">BCL2-interacting killer (Apoptosis-inducing)</fullName>
    </submittedName>
</protein>
<feature type="signal peptide" evidence="1">
    <location>
        <begin position="1"/>
        <end position="24"/>
    </location>
</feature>
<proteinExistence type="predicted"/>
<reference evidence="2" key="2">
    <citation type="submission" date="2016-06" db="EMBL/GenBank/DDBJ databases">
        <title>The genome of a short-lived fish provides insights into sex chromosome evolution and the genetic control of aging.</title>
        <authorList>
            <person name="Reichwald K."/>
            <person name="Felder M."/>
            <person name="Petzold A."/>
            <person name="Koch P."/>
            <person name="Groth M."/>
            <person name="Platzer M."/>
        </authorList>
    </citation>
    <scope>NUCLEOTIDE SEQUENCE</scope>
    <source>
        <tissue evidence="2">Brain</tissue>
    </source>
</reference>
<sequence>LVIPFSCLLFLFVYNVDFLPGTSATCAGHMICYLHNLFYERWESGRGKTEARKAFICSLKWKLCVFISEKHNGGTNETPKSCGDAPGWTWRGGHQCPVGHEPQVHFRSSLLRLVAETKQLMQIVPLATTQGMGCANNNQKRLNVWRTAHICDEFLLQKKENRT</sequence>
<feature type="chain" id="PRO_5008375956" evidence="1">
    <location>
        <begin position="25"/>
        <end position="163"/>
    </location>
</feature>
<name>A0A1A8NZU5_9TELE</name>
<accession>A0A1A8NZU5</accession>